<dbReference type="RefSeq" id="WP_377065668.1">
    <property type="nucleotide sequence ID" value="NZ_JBHSJJ010000008.1"/>
</dbReference>
<protein>
    <submittedName>
        <fullName evidence="1">Uncharacterized protein</fullName>
    </submittedName>
</protein>
<evidence type="ECO:0000313" key="2">
    <source>
        <dbReference type="Proteomes" id="UP001595818"/>
    </source>
</evidence>
<dbReference type="EMBL" id="JBHSJJ010000008">
    <property type="protein sequence ID" value="MFC4873088.1"/>
    <property type="molecule type" value="Genomic_DNA"/>
</dbReference>
<proteinExistence type="predicted"/>
<evidence type="ECO:0000313" key="1">
    <source>
        <dbReference type="EMBL" id="MFC4873088.1"/>
    </source>
</evidence>
<comment type="caution">
    <text evidence="1">The sequence shown here is derived from an EMBL/GenBank/DDBJ whole genome shotgun (WGS) entry which is preliminary data.</text>
</comment>
<dbReference type="PROSITE" id="PS51257">
    <property type="entry name" value="PROKAR_LIPOPROTEIN"/>
    <property type="match status" value="1"/>
</dbReference>
<keyword evidence="2" id="KW-1185">Reference proteome</keyword>
<name>A0ABV9T3A2_9BACT</name>
<accession>A0ABV9T3A2</accession>
<reference evidence="2" key="1">
    <citation type="journal article" date="2019" name="Int. J. Syst. Evol. Microbiol.">
        <title>The Global Catalogue of Microorganisms (GCM) 10K type strain sequencing project: providing services to taxonomists for standard genome sequencing and annotation.</title>
        <authorList>
            <consortium name="The Broad Institute Genomics Platform"/>
            <consortium name="The Broad Institute Genome Sequencing Center for Infectious Disease"/>
            <person name="Wu L."/>
            <person name="Ma J."/>
        </authorList>
    </citation>
    <scope>NUCLEOTIDE SEQUENCE [LARGE SCALE GENOMIC DNA]</scope>
    <source>
        <strain evidence="2">CGMCC 4.7466</strain>
    </source>
</reference>
<organism evidence="1 2">
    <name type="scientific">Negadavirga shengliensis</name>
    <dbReference type="NCBI Taxonomy" id="1389218"/>
    <lineage>
        <taxon>Bacteria</taxon>
        <taxon>Pseudomonadati</taxon>
        <taxon>Bacteroidota</taxon>
        <taxon>Cytophagia</taxon>
        <taxon>Cytophagales</taxon>
        <taxon>Cyclobacteriaceae</taxon>
        <taxon>Negadavirga</taxon>
    </lineage>
</organism>
<dbReference type="Proteomes" id="UP001595818">
    <property type="component" value="Unassembled WGS sequence"/>
</dbReference>
<gene>
    <name evidence="1" type="ORF">ACFPFU_15425</name>
</gene>
<sequence length="287" mass="32579">MGKFVKKYFLNGAAGRRCFIGFMLLSACNTDELRRLQVDQSFEGEEIYLISNVLDEHLLLAFHSYEKYRDTLFTATLADCPVVNIIENEDVDENDRKVHLDYILPNCEGAPATRRGRIVLTFGKSPSTEKDSVKISYEGYSVNGVEITGSRMLNLLANGRNRQLFSDMAEDIIIENDVGSSSRVSFAFEHELAIKDRILTESVSTGNLSGRNWTGKTISMDISQPKHMVKTCWDQKKFRPVAGEERWTVERTEVPDVVHRLVYSSDEGCETRSIIFLSEGVQMEKRP</sequence>